<keyword evidence="5" id="KW-0339">Growth factor</keyword>
<keyword evidence="2" id="KW-0964">Secreted</keyword>
<evidence type="ECO:0000256" key="5">
    <source>
        <dbReference type="RuleBase" id="RU000354"/>
    </source>
</evidence>
<dbReference type="GO" id="GO:0008083">
    <property type="term" value="F:growth factor activity"/>
    <property type="evidence" value="ECO:0007669"/>
    <property type="project" value="UniProtKB-KW"/>
</dbReference>
<feature type="region of interest" description="Disordered" evidence="6">
    <location>
        <begin position="37"/>
        <end position="77"/>
    </location>
</feature>
<dbReference type="AlphaFoldDB" id="A0ABD1JTS1"/>
<dbReference type="GO" id="GO:0005576">
    <property type="term" value="C:extracellular region"/>
    <property type="evidence" value="ECO:0007669"/>
    <property type="project" value="UniProtKB-SubCell"/>
</dbReference>
<evidence type="ECO:0000256" key="4">
    <source>
        <dbReference type="ARBA" id="ARBA00022782"/>
    </source>
</evidence>
<keyword evidence="4" id="KW-0221">Differentiation</keyword>
<dbReference type="Proteomes" id="UP001591681">
    <property type="component" value="Unassembled WGS sequence"/>
</dbReference>
<evidence type="ECO:0000313" key="10">
    <source>
        <dbReference type="Proteomes" id="UP001591681"/>
    </source>
</evidence>
<dbReference type="GO" id="GO:0030154">
    <property type="term" value="P:cell differentiation"/>
    <property type="evidence" value="ECO:0007669"/>
    <property type="project" value="UniProtKB-KW"/>
</dbReference>
<evidence type="ECO:0000256" key="6">
    <source>
        <dbReference type="SAM" id="MobiDB-lite"/>
    </source>
</evidence>
<gene>
    <name evidence="9" type="ORF">ACEWY4_014969</name>
</gene>
<feature type="signal peptide" evidence="7">
    <location>
        <begin position="1"/>
        <end position="30"/>
    </location>
</feature>
<dbReference type="InterPro" id="IPR029034">
    <property type="entry name" value="Cystine-knot_cytokine"/>
</dbReference>
<dbReference type="Pfam" id="PF04709">
    <property type="entry name" value="AMH_N"/>
    <property type="match status" value="1"/>
</dbReference>
<protein>
    <recommendedName>
        <fullName evidence="8">TGF-beta family profile domain-containing protein</fullName>
    </recommendedName>
</protein>
<organism evidence="9 10">
    <name type="scientific">Coilia grayii</name>
    <name type="common">Gray's grenadier anchovy</name>
    <dbReference type="NCBI Taxonomy" id="363190"/>
    <lineage>
        <taxon>Eukaryota</taxon>
        <taxon>Metazoa</taxon>
        <taxon>Chordata</taxon>
        <taxon>Craniata</taxon>
        <taxon>Vertebrata</taxon>
        <taxon>Euteleostomi</taxon>
        <taxon>Actinopterygii</taxon>
        <taxon>Neopterygii</taxon>
        <taxon>Teleostei</taxon>
        <taxon>Clupei</taxon>
        <taxon>Clupeiformes</taxon>
        <taxon>Clupeoidei</taxon>
        <taxon>Engraulidae</taxon>
        <taxon>Coilinae</taxon>
        <taxon>Coilia</taxon>
    </lineage>
</organism>
<dbReference type="Pfam" id="PF00019">
    <property type="entry name" value="TGF_beta"/>
    <property type="match status" value="1"/>
</dbReference>
<evidence type="ECO:0000256" key="7">
    <source>
        <dbReference type="SAM" id="SignalP"/>
    </source>
</evidence>
<evidence type="ECO:0000259" key="8">
    <source>
        <dbReference type="PROSITE" id="PS51362"/>
    </source>
</evidence>
<comment type="subcellular location">
    <subcellularLocation>
        <location evidence="1">Secreted</location>
    </subcellularLocation>
</comment>
<proteinExistence type="inferred from homology"/>
<comment type="caution">
    <text evidence="9">The sequence shown here is derived from an EMBL/GenBank/DDBJ whole genome shotgun (WGS) entry which is preliminary data.</text>
</comment>
<evidence type="ECO:0000256" key="2">
    <source>
        <dbReference type="ARBA" id="ARBA00022525"/>
    </source>
</evidence>
<dbReference type="InterPro" id="IPR006799">
    <property type="entry name" value="AMH_N"/>
</dbReference>
<feature type="compositionally biased region" description="Polar residues" evidence="6">
    <location>
        <begin position="63"/>
        <end position="77"/>
    </location>
</feature>
<feature type="chain" id="PRO_5044868026" description="TGF-beta family profile domain-containing protein" evidence="7">
    <location>
        <begin position="31"/>
        <end position="595"/>
    </location>
</feature>
<keyword evidence="3 7" id="KW-0732">Signal</keyword>
<dbReference type="SMART" id="SM00204">
    <property type="entry name" value="TGFB"/>
    <property type="match status" value="1"/>
</dbReference>
<dbReference type="PANTHER" id="PTHR15009:SF4">
    <property type="entry name" value="MUELLERIAN-INHIBITING FACTOR"/>
    <property type="match status" value="1"/>
</dbReference>
<name>A0ABD1JTS1_9TELE</name>
<dbReference type="SUPFAM" id="SSF57501">
    <property type="entry name" value="Cystine-knot cytokines"/>
    <property type="match status" value="1"/>
</dbReference>
<evidence type="ECO:0000256" key="1">
    <source>
        <dbReference type="ARBA" id="ARBA00004613"/>
    </source>
</evidence>
<dbReference type="InterPro" id="IPR001839">
    <property type="entry name" value="TGF-b_C"/>
</dbReference>
<dbReference type="PANTHER" id="PTHR15009">
    <property type="entry name" value="MUELLERIAN-INHIBITING FACTOR"/>
    <property type="match status" value="1"/>
</dbReference>
<feature type="domain" description="TGF-beta family profile" evidence="8">
    <location>
        <begin position="485"/>
        <end position="595"/>
    </location>
</feature>
<accession>A0ABD1JTS1</accession>
<comment type="similarity">
    <text evidence="5">Belongs to the TGF-beta family.</text>
</comment>
<dbReference type="InterPro" id="IPR021203">
    <property type="entry name" value="Muellerian-inhibiting_factor"/>
</dbReference>
<keyword evidence="10" id="KW-1185">Reference proteome</keyword>
<evidence type="ECO:0000256" key="3">
    <source>
        <dbReference type="ARBA" id="ARBA00022729"/>
    </source>
</evidence>
<dbReference type="PROSITE" id="PS51362">
    <property type="entry name" value="TGF_BETA_2"/>
    <property type="match status" value="1"/>
</dbReference>
<dbReference type="Gene3D" id="2.10.90.10">
    <property type="entry name" value="Cystine-knot cytokines"/>
    <property type="match status" value="1"/>
</dbReference>
<reference evidence="9 10" key="1">
    <citation type="submission" date="2024-09" db="EMBL/GenBank/DDBJ databases">
        <title>A chromosome-level genome assembly of Gray's grenadier anchovy, Coilia grayii.</title>
        <authorList>
            <person name="Fu Z."/>
        </authorList>
    </citation>
    <scope>NUCLEOTIDE SEQUENCE [LARGE SCALE GENOMIC DNA]</scope>
    <source>
        <strain evidence="9">G4</strain>
        <tissue evidence="9">Muscle</tissue>
    </source>
</reference>
<evidence type="ECO:0000313" key="9">
    <source>
        <dbReference type="EMBL" id="KAL2090281.1"/>
    </source>
</evidence>
<sequence length="595" mass="63942">MAASRSLRNMWLPWWLLMLLGLGRVRVTVALGDSKEPLQPPAQVAVGQNPRSKDDAQGGKEVFSSTEPSASNEGSSLSKRGDVAEVAACFTVAGLGEALAALRAGRSSEREFGRDTLAQFGICTEDDGAADAALSALSALLTAEDGDNVAPLGLHLQKELWVPGEEAGRVSLTFEVPLAFEGSTHLNAATPTVLLFFVASKGTEILEVTFDSDLLLPNKQTACLSQGSQFIILTRRMSEAGSPRQQTVQITVKSKQPNKGPKLSLPEVEDLLMRHEKEAGSQKRPLLVFVPKRPPYKDKPGSLNSAGHSVPTPVPAPPSRTYQFLCELQRFLSDILPQRKGVSLPARGNFGLPLEALSSTLPPLVLDASSSESLLSGLLNSSTPVLFSFPQQGAGLRGHRVALSLQAPLRSLLREQLAGALVQFQGEEMGQSALDRLQNLRALSALTVEGVDQSEADGEPSEDQYRTLLLLKALQAVLGVWEAERVQRAARGGEESAGQSDSCRLQSLVIDMEDYVLKPSEVDIGNCEGKCGFPLPKGTNHAILLNHQVEKGHWTGRAPCCVPTEYDLLQIIQVDKHGTTISTKDDIKAKECGCR</sequence>
<dbReference type="EMBL" id="JBHFQA010000012">
    <property type="protein sequence ID" value="KAL2090281.1"/>
    <property type="molecule type" value="Genomic_DNA"/>
</dbReference>